<sequence>MLAAASAAAVPRFHLPLGIRTCGLGVTQRSEIRWATFIPVQVASRSIRKVKTSRWVRRDGPSTWYPLISPARFNVGSGGLPSSLFSSHAQSLAFSVRTLVSRPESSRKKQGDFEDMTLWEQVRAFPANLKELYADTLTYFDIEAASKTSCNAWRGRVPRRQRAFQRWMEREIAKVALPVVGYVLVPVLGNIFILLAVSFPRIMLSQHFLTERQIRQFAADEYWYERKYNSVLGDYINSTLQTHYVDMAEVSKKIGLVKLPDSAGPTFANAPSFYHQTFGISKTSRRSGAVDRRSPLSDLSSLPQPHLLALAHATGAVPPPHFLTTPLFDILPAVLIARRVSAVAAELVVDDFMLIEEGHHRSRCTNLTDFEVLDACLARCLPTLMTSTLGEMRKSLTNHLEIVSQLRDDYKFGKDEVLESSEEKIALQSFILHLPAIRLWLKNKA</sequence>
<keyword evidence="1" id="KW-0472">Membrane</keyword>
<dbReference type="AlphaFoldDB" id="A0A7S4HUA9"/>
<name>A0A7S4HUA9_9STRA</name>
<dbReference type="InterPro" id="IPR033122">
    <property type="entry name" value="LETM1-like_RBD"/>
</dbReference>
<feature type="domain" description="Letm1 RBD" evidence="2">
    <location>
        <begin position="159"/>
        <end position="407"/>
    </location>
</feature>
<organism evidence="3">
    <name type="scientific">Odontella aurita</name>
    <dbReference type="NCBI Taxonomy" id="265563"/>
    <lineage>
        <taxon>Eukaryota</taxon>
        <taxon>Sar</taxon>
        <taxon>Stramenopiles</taxon>
        <taxon>Ochrophyta</taxon>
        <taxon>Bacillariophyta</taxon>
        <taxon>Mediophyceae</taxon>
        <taxon>Biddulphiophycidae</taxon>
        <taxon>Eupodiscales</taxon>
        <taxon>Odontellaceae</taxon>
        <taxon>Odontella</taxon>
    </lineage>
</organism>
<gene>
    <name evidence="3" type="ORF">OAUR00152_LOCUS3949</name>
</gene>
<dbReference type="GO" id="GO:0043022">
    <property type="term" value="F:ribosome binding"/>
    <property type="evidence" value="ECO:0007669"/>
    <property type="project" value="InterPro"/>
</dbReference>
<reference evidence="3" key="1">
    <citation type="submission" date="2021-01" db="EMBL/GenBank/DDBJ databases">
        <authorList>
            <person name="Corre E."/>
            <person name="Pelletier E."/>
            <person name="Niang G."/>
            <person name="Scheremetjew M."/>
            <person name="Finn R."/>
            <person name="Kale V."/>
            <person name="Holt S."/>
            <person name="Cochrane G."/>
            <person name="Meng A."/>
            <person name="Brown T."/>
            <person name="Cohen L."/>
        </authorList>
    </citation>
    <scope>NUCLEOTIDE SEQUENCE</scope>
    <source>
        <strain evidence="3">Isolate 1302-5</strain>
    </source>
</reference>
<evidence type="ECO:0000256" key="1">
    <source>
        <dbReference type="SAM" id="Phobius"/>
    </source>
</evidence>
<evidence type="ECO:0000259" key="2">
    <source>
        <dbReference type="Pfam" id="PF07766"/>
    </source>
</evidence>
<accession>A0A7S4HUA9</accession>
<evidence type="ECO:0000313" key="3">
    <source>
        <dbReference type="EMBL" id="CAE2209387.1"/>
    </source>
</evidence>
<protein>
    <recommendedName>
        <fullName evidence="2">Letm1 RBD domain-containing protein</fullName>
    </recommendedName>
</protein>
<proteinExistence type="predicted"/>
<dbReference type="Pfam" id="PF07766">
    <property type="entry name" value="LETM1_RBD"/>
    <property type="match status" value="1"/>
</dbReference>
<keyword evidence="1" id="KW-1133">Transmembrane helix</keyword>
<keyword evidence="1" id="KW-0812">Transmembrane</keyword>
<feature type="transmembrane region" description="Helical" evidence="1">
    <location>
        <begin position="175"/>
        <end position="199"/>
    </location>
</feature>
<dbReference type="EMBL" id="HBKQ01005811">
    <property type="protein sequence ID" value="CAE2209387.1"/>
    <property type="molecule type" value="Transcribed_RNA"/>
</dbReference>